<dbReference type="EMBL" id="NESQ01000534">
    <property type="protein sequence ID" value="PUU72444.1"/>
    <property type="molecule type" value="Genomic_DNA"/>
</dbReference>
<reference evidence="2 3" key="1">
    <citation type="submission" date="2017-04" db="EMBL/GenBank/DDBJ databases">
        <title>Draft genome sequence of Tuber borchii Vittad., a whitish edible truffle.</title>
        <authorList>
            <consortium name="DOE Joint Genome Institute"/>
            <person name="Murat C."/>
            <person name="Kuo A."/>
            <person name="Barry K.W."/>
            <person name="Clum A."/>
            <person name="Dockter R.B."/>
            <person name="Fauchery L."/>
            <person name="Iotti M."/>
            <person name="Kohler A."/>
            <person name="Labutti K."/>
            <person name="Lindquist E.A."/>
            <person name="Lipzen A."/>
            <person name="Ohm R.A."/>
            <person name="Wang M."/>
            <person name="Grigoriev I.V."/>
            <person name="Zambonelli A."/>
            <person name="Martin F.M."/>
        </authorList>
    </citation>
    <scope>NUCLEOTIDE SEQUENCE [LARGE SCALE GENOMIC DNA]</scope>
    <source>
        <strain evidence="2 3">Tbo3840</strain>
    </source>
</reference>
<feature type="chain" id="PRO_5015408451" evidence="1">
    <location>
        <begin position="25"/>
        <end position="72"/>
    </location>
</feature>
<keyword evidence="3" id="KW-1185">Reference proteome</keyword>
<keyword evidence="1" id="KW-0732">Signal</keyword>
<protein>
    <submittedName>
        <fullName evidence="2">Uncharacterized protein</fullName>
    </submittedName>
</protein>
<sequence length="72" mass="7515">MKWTRWPLAGSSAVAVVTVGKLLAEGVLDEDEMCTGSVDLMSTSLAMGFFSTTVLTEGAVAAMRRSEARGCG</sequence>
<comment type="caution">
    <text evidence="2">The sequence shown here is derived from an EMBL/GenBank/DDBJ whole genome shotgun (WGS) entry which is preliminary data.</text>
</comment>
<feature type="signal peptide" evidence="1">
    <location>
        <begin position="1"/>
        <end position="24"/>
    </location>
</feature>
<dbReference type="AlphaFoldDB" id="A0A2T6ZAJ2"/>
<accession>A0A2T6ZAJ2</accession>
<gene>
    <name evidence="2" type="ORF">B9Z19DRAFT_1097256</name>
</gene>
<proteinExistence type="predicted"/>
<name>A0A2T6ZAJ2_TUBBO</name>
<evidence type="ECO:0000313" key="3">
    <source>
        <dbReference type="Proteomes" id="UP000244722"/>
    </source>
</evidence>
<organism evidence="2 3">
    <name type="scientific">Tuber borchii</name>
    <name type="common">White truffle</name>
    <dbReference type="NCBI Taxonomy" id="42251"/>
    <lineage>
        <taxon>Eukaryota</taxon>
        <taxon>Fungi</taxon>
        <taxon>Dikarya</taxon>
        <taxon>Ascomycota</taxon>
        <taxon>Pezizomycotina</taxon>
        <taxon>Pezizomycetes</taxon>
        <taxon>Pezizales</taxon>
        <taxon>Tuberaceae</taxon>
        <taxon>Tuber</taxon>
    </lineage>
</organism>
<evidence type="ECO:0000256" key="1">
    <source>
        <dbReference type="SAM" id="SignalP"/>
    </source>
</evidence>
<dbReference type="Proteomes" id="UP000244722">
    <property type="component" value="Unassembled WGS sequence"/>
</dbReference>
<evidence type="ECO:0000313" key="2">
    <source>
        <dbReference type="EMBL" id="PUU72444.1"/>
    </source>
</evidence>